<feature type="region of interest" description="Disordered" evidence="1">
    <location>
        <begin position="137"/>
        <end position="173"/>
    </location>
</feature>
<dbReference type="Pfam" id="PF02120">
    <property type="entry name" value="Flg_hook"/>
    <property type="match status" value="1"/>
</dbReference>
<keyword evidence="4" id="KW-1185">Reference proteome</keyword>
<feature type="region of interest" description="Disordered" evidence="1">
    <location>
        <begin position="62"/>
        <end position="97"/>
    </location>
</feature>
<dbReference type="RefSeq" id="WP_127688870.1">
    <property type="nucleotide sequence ID" value="NZ_RZUL01000001.1"/>
</dbReference>
<reference evidence="3 4" key="1">
    <citation type="submission" date="2019-01" db="EMBL/GenBank/DDBJ databases">
        <authorList>
            <person name="Chen W.-M."/>
        </authorList>
    </citation>
    <scope>NUCLEOTIDE SEQUENCE [LARGE SCALE GENOMIC DNA]</scope>
    <source>
        <strain evidence="3 4">TLA-22</strain>
    </source>
</reference>
<evidence type="ECO:0000256" key="1">
    <source>
        <dbReference type="SAM" id="MobiDB-lite"/>
    </source>
</evidence>
<dbReference type="InterPro" id="IPR021136">
    <property type="entry name" value="Flagellar_hook_control-like_C"/>
</dbReference>
<feature type="region of interest" description="Disordered" evidence="1">
    <location>
        <begin position="205"/>
        <end position="238"/>
    </location>
</feature>
<organism evidence="3 4">
    <name type="scientific">Sphingobium algorifonticola</name>
    <dbReference type="NCBI Taxonomy" id="2008318"/>
    <lineage>
        <taxon>Bacteria</taxon>
        <taxon>Pseudomonadati</taxon>
        <taxon>Pseudomonadota</taxon>
        <taxon>Alphaproteobacteria</taxon>
        <taxon>Sphingomonadales</taxon>
        <taxon>Sphingomonadaceae</taxon>
        <taxon>Sphingobium</taxon>
    </lineage>
</organism>
<dbReference type="InterPro" id="IPR038610">
    <property type="entry name" value="FliK-like_C_sf"/>
</dbReference>
<dbReference type="OrthoDB" id="7478760at2"/>
<evidence type="ECO:0000313" key="4">
    <source>
        <dbReference type="Proteomes" id="UP000282977"/>
    </source>
</evidence>
<protein>
    <submittedName>
        <fullName evidence="3">Flagellar hook-length control protein FliK</fullName>
    </submittedName>
</protein>
<dbReference type="AlphaFoldDB" id="A0A437JBT8"/>
<dbReference type="Proteomes" id="UP000282977">
    <property type="component" value="Unassembled WGS sequence"/>
</dbReference>
<keyword evidence="3" id="KW-0966">Cell projection</keyword>
<feature type="compositionally biased region" description="Basic and acidic residues" evidence="1">
    <location>
        <begin position="156"/>
        <end position="165"/>
    </location>
</feature>
<proteinExistence type="predicted"/>
<name>A0A437JBT8_9SPHN</name>
<feature type="region of interest" description="Disordered" evidence="1">
    <location>
        <begin position="447"/>
        <end position="523"/>
    </location>
</feature>
<feature type="domain" description="Flagellar hook-length control protein-like C-terminal" evidence="2">
    <location>
        <begin position="367"/>
        <end position="439"/>
    </location>
</feature>
<dbReference type="Gene3D" id="3.30.750.140">
    <property type="match status" value="1"/>
</dbReference>
<accession>A0A437JBT8</accession>
<dbReference type="CDD" id="cd17470">
    <property type="entry name" value="T3SS_Flik_C"/>
    <property type="match status" value="1"/>
</dbReference>
<feature type="compositionally biased region" description="Low complexity" evidence="1">
    <location>
        <begin position="222"/>
        <end position="234"/>
    </location>
</feature>
<comment type="caution">
    <text evidence="3">The sequence shown here is derived from an EMBL/GenBank/DDBJ whole genome shotgun (WGS) entry which is preliminary data.</text>
</comment>
<evidence type="ECO:0000259" key="2">
    <source>
        <dbReference type="Pfam" id="PF02120"/>
    </source>
</evidence>
<feature type="compositionally biased region" description="Low complexity" evidence="1">
    <location>
        <begin position="459"/>
        <end position="482"/>
    </location>
</feature>
<gene>
    <name evidence="3" type="ORF">ENE74_01485</name>
</gene>
<evidence type="ECO:0000313" key="3">
    <source>
        <dbReference type="EMBL" id="RVT43334.1"/>
    </source>
</evidence>
<dbReference type="EMBL" id="RZUL01000001">
    <property type="protein sequence ID" value="RVT43334.1"/>
    <property type="molecule type" value="Genomic_DNA"/>
</dbReference>
<keyword evidence="3" id="KW-0969">Cilium</keyword>
<sequence>MTMMVDSGLAKGLSATTPAAPTSGGAPAPSGIAALFATLMGSATRPVAASDLASAAATPAGAEAPPLSATETAGAQPVAGVTAPGSAEGQPVTSRSDTASLASELTTYLDQVESIVEPVRHIVPRTFAKSAMAPVADEAVGPPSTTGDASPATETMKAETPESERLVAGSSPAPMTVMPTEPGVLPSATTGSVAVATDTVRTVPPASITRAPASGAPDDLARNNAAPVASSAAPLTGSPPSDLAAAIAAFAQSPQPTGEKALPTAKPTTARPIPTERGAGSLPPSVTALPTLSPATEPSKADASPAAPSQTVAAGTSAIGTATPSAPLAANGGAPTSPVADIGGMLGQQVIDMGSGGQWIDGLAREIAALGKGDGQGSFRLSPEHLGPMRVDIRAGDQGANVTLTVETKVAEAMLVQDRHLLKADAQLSALRIGEVTVERVAAVSETARADGGMGQGTSSGQSGQQSSQQSANAALSQGQSQNHGHAAANRKGSDAATVSSEAEPRDAGGHAPADATRRARYA</sequence>
<feature type="region of interest" description="Disordered" evidence="1">
    <location>
        <begin position="254"/>
        <end position="316"/>
    </location>
</feature>
<keyword evidence="3" id="KW-0282">Flagellum</keyword>